<sequence>MAPPNLNPDIPTTLGSLLVGGSVALLLSGIVIVQLIVFYKLYPNDTRLRMGMVALVGLLDILHSIFIVGTLFSYFINHFGNRARVDHIEWSLAMTVVVTAIQTAIAHWYYAHKIWNSSKNRWMTGTVVFLAFSRLLAASVSTSEMIIHPSFANFTNRFPGWVFTTGLSLSAVTDVVITSLLCFYLQSMRRRTNSTLMARVVRTMTLYTLENGLITCIAATATLICWLTMPGNLIFMGLHFVIGKLYANSLLISLNTRKELREMRWVGPKDSNPNIGTSMWPMVGGGAGSASAGSVGLSSPVGRYSGYGTGVAFTYPYGVVSSPDYGVGGSVDMSAPSSAYRPAFKVPVSPARTQTHDHGGIRVTRTVRRASDDLSVSDVSRDEYTYAAHAGVVGRRNQFGAAVHTRRSRDRDRERELEPYSGALP</sequence>
<dbReference type="Pfam" id="PF20152">
    <property type="entry name" value="DUF6534"/>
    <property type="match status" value="1"/>
</dbReference>
<accession>A0ABQ0LHC8</accession>
<reference evidence="4" key="1">
    <citation type="submission" date="2014-09" db="EMBL/GenBank/DDBJ databases">
        <title>Genome sequence of the luminous mushroom Mycena chlorophos for searching fungal bioluminescence genes.</title>
        <authorList>
            <person name="Tanaka Y."/>
            <person name="Kasuga D."/>
            <person name="Oba Y."/>
            <person name="Hase S."/>
            <person name="Sato K."/>
            <person name="Oba Y."/>
            <person name="Sakakibara Y."/>
        </authorList>
    </citation>
    <scope>NUCLEOTIDE SEQUENCE</scope>
</reference>
<dbReference type="PANTHER" id="PTHR40465">
    <property type="entry name" value="CHROMOSOME 1, WHOLE GENOME SHOTGUN SEQUENCE"/>
    <property type="match status" value="1"/>
</dbReference>
<feature type="transmembrane region" description="Helical" evidence="2">
    <location>
        <begin position="161"/>
        <end position="185"/>
    </location>
</feature>
<evidence type="ECO:0000313" key="5">
    <source>
        <dbReference type="Proteomes" id="UP000815677"/>
    </source>
</evidence>
<dbReference type="PANTHER" id="PTHR40465:SF1">
    <property type="entry name" value="DUF6534 DOMAIN-CONTAINING PROTEIN"/>
    <property type="match status" value="1"/>
</dbReference>
<keyword evidence="2" id="KW-0812">Transmembrane</keyword>
<feature type="domain" description="DUF6534" evidence="3">
    <location>
        <begin position="170"/>
        <end position="258"/>
    </location>
</feature>
<dbReference type="InterPro" id="IPR045339">
    <property type="entry name" value="DUF6534"/>
</dbReference>
<feature type="transmembrane region" description="Helical" evidence="2">
    <location>
        <begin position="122"/>
        <end position="141"/>
    </location>
</feature>
<feature type="transmembrane region" description="Helical" evidence="2">
    <location>
        <begin position="14"/>
        <end position="39"/>
    </location>
</feature>
<dbReference type="EMBL" id="DF846517">
    <property type="protein sequence ID" value="GAT50493.1"/>
    <property type="molecule type" value="Genomic_DNA"/>
</dbReference>
<feature type="compositionally biased region" description="Basic and acidic residues" evidence="1">
    <location>
        <begin position="409"/>
        <end position="418"/>
    </location>
</feature>
<proteinExistence type="predicted"/>
<organism evidence="4 5">
    <name type="scientific">Mycena chlorophos</name>
    <name type="common">Agaric fungus</name>
    <name type="synonym">Agaricus chlorophos</name>
    <dbReference type="NCBI Taxonomy" id="658473"/>
    <lineage>
        <taxon>Eukaryota</taxon>
        <taxon>Fungi</taxon>
        <taxon>Dikarya</taxon>
        <taxon>Basidiomycota</taxon>
        <taxon>Agaricomycotina</taxon>
        <taxon>Agaricomycetes</taxon>
        <taxon>Agaricomycetidae</taxon>
        <taxon>Agaricales</taxon>
        <taxon>Marasmiineae</taxon>
        <taxon>Mycenaceae</taxon>
        <taxon>Mycena</taxon>
    </lineage>
</organism>
<feature type="transmembrane region" description="Helical" evidence="2">
    <location>
        <begin position="88"/>
        <end position="110"/>
    </location>
</feature>
<evidence type="ECO:0000259" key="3">
    <source>
        <dbReference type="Pfam" id="PF20152"/>
    </source>
</evidence>
<name>A0ABQ0LHC8_MYCCL</name>
<evidence type="ECO:0000313" key="4">
    <source>
        <dbReference type="EMBL" id="GAT50493.1"/>
    </source>
</evidence>
<feature type="region of interest" description="Disordered" evidence="1">
    <location>
        <begin position="401"/>
        <end position="425"/>
    </location>
</feature>
<gene>
    <name evidence="4" type="ORF">MCHLO_07733</name>
</gene>
<keyword evidence="2" id="KW-1133">Transmembrane helix</keyword>
<evidence type="ECO:0000256" key="1">
    <source>
        <dbReference type="SAM" id="MobiDB-lite"/>
    </source>
</evidence>
<keyword evidence="2" id="KW-0472">Membrane</keyword>
<dbReference type="Proteomes" id="UP000815677">
    <property type="component" value="Unassembled WGS sequence"/>
</dbReference>
<protein>
    <recommendedName>
        <fullName evidence="3">DUF6534 domain-containing protein</fullName>
    </recommendedName>
</protein>
<keyword evidence="5" id="KW-1185">Reference proteome</keyword>
<feature type="transmembrane region" description="Helical" evidence="2">
    <location>
        <begin position="51"/>
        <end position="76"/>
    </location>
</feature>
<feature type="transmembrane region" description="Helical" evidence="2">
    <location>
        <begin position="206"/>
        <end position="229"/>
    </location>
</feature>
<evidence type="ECO:0000256" key="2">
    <source>
        <dbReference type="SAM" id="Phobius"/>
    </source>
</evidence>
<feature type="transmembrane region" description="Helical" evidence="2">
    <location>
        <begin position="235"/>
        <end position="254"/>
    </location>
</feature>